<keyword evidence="1" id="KW-1133">Transmembrane helix</keyword>
<feature type="domain" description="UBC core" evidence="3">
    <location>
        <begin position="1045"/>
        <end position="1208"/>
    </location>
</feature>
<feature type="transmembrane region" description="Helical" evidence="1">
    <location>
        <begin position="602"/>
        <end position="627"/>
    </location>
</feature>
<evidence type="ECO:0000256" key="2">
    <source>
        <dbReference type="SAM" id="SignalP"/>
    </source>
</evidence>
<dbReference type="SUPFAM" id="SSF54495">
    <property type="entry name" value="UBC-like"/>
    <property type="match status" value="1"/>
</dbReference>
<feature type="transmembrane region" description="Helical" evidence="1">
    <location>
        <begin position="551"/>
        <end position="571"/>
    </location>
</feature>
<dbReference type="Proteomes" id="UP000676336">
    <property type="component" value="Unassembled WGS sequence"/>
</dbReference>
<protein>
    <recommendedName>
        <fullName evidence="3">UBC core domain-containing protein</fullName>
    </recommendedName>
</protein>
<keyword evidence="1" id="KW-0472">Membrane</keyword>
<proteinExistence type="predicted"/>
<reference evidence="4" key="1">
    <citation type="submission" date="2021-02" db="EMBL/GenBank/DDBJ databases">
        <authorList>
            <person name="Nowell W R."/>
        </authorList>
    </citation>
    <scope>NUCLEOTIDE SEQUENCE</scope>
</reference>
<dbReference type="PROSITE" id="PS50127">
    <property type="entry name" value="UBC_2"/>
    <property type="match status" value="1"/>
</dbReference>
<name>A0A8S2M7B0_9BILA</name>
<evidence type="ECO:0000256" key="1">
    <source>
        <dbReference type="SAM" id="Phobius"/>
    </source>
</evidence>
<sequence length="1580" mass="179963">MKVQDLLIMLLVIKWRVLAKEYTPKEGSRKSDVKMSLNDNITVAALNSDKFYVLYSVSNNSIKTYYKINYHEDDVYVYGLSVLKTKSDQIMSFLQVVKNIKSNSVLLSRIDINLFEFRNSVNYQYRTSIDKLLNNIGQGHILIKVDTQEKYAYVFADSFILSYNLLTNELYQSNETNVVNCDGDNGSFIPHAADLSNKWAAMVGFHRILNSSRSKSCLYIFKLPSLSLIQARSLDKSYIINSENIGYNHESIMSASIDPSGMMIAIGQAQSDTVTIAFINDSNTPTNISEIYQIVEDVKLIDFGRSVAWLDDKGTLAVLVGKSGNRTGLQSEIQVFTNISSNPTSVSILPKYIFPNNQQTLHGIPYKFGWRRRSYLFILAQSRNLLIFRDDGKIIHIPSADPGFCSMEHVEVSEVYPKFLTCFDGVCPQLYIVSIHNSSSTKESTSMVYSFLSKPCVSGTYKSITGFGPCTVCPSGTKNPGGNKSSDCQPCKPVEFCSLGASSEVNLTVFDSTTQVFSYPDSPIIDNYDDVLLLNFIPNTWTAGCVLSSPLFVAVLFIILSFIIWLIMLTIKKRQLTSFDTHRKRAKRILKHTDLIGEGERFVGGLASIVVFAIIIYSIVFAVYYFFSYSSDNAWIREACNDSLRNTKFDNALQLPLPDPKGNDWKIFQLLNGQKFTMAVDLINTGVKCDHIDVHHKKHTGHSEKISKTYCNDLNNNFTTSFSFQIPTHVSTAQVAINGPYFIGAIRLCLHGLPTYVNDEDEYRELKELDVCTLFHTDKQTIGLSTYFNTDLVRVVNVTKPLRRSQHTNYSAVWKPITTYIDNLSDELYYAKYGEYLRYASDQTTFTVKFKEQNYYVQNNKSPIIRRGAITFHTFMFMFLLIDTIAMLFLAYKLWGQPLVRCLLQLCYKSREHEFQSNHTETTIEISSKFITNCPTSQDIQQQYCAKNAVKAPEESAIVEYSELPHSLSTVQPPFSLTTPSATQAVLASDYLTVECPREYFDKRVCLTEDQKDTTCYHPHPKPDVNQRSHAAQIREMDDNRGIIMLNGQERKDLKDLDKLPISGLGVTCPDESDPFVLHCNVLINDGPYHGVMIHLILHIPEDYPLTGPAGNIAPGLEFNSRYHGHIHEDYRHDHILIVNSVTFIYHFQKWACFVPGYTLSTALLQIVTFFADPDLRFTPSAESIADLRRMVKNFTCKTCGHSYANPNPSIVDYNEKKSDKQQTTEEELMKSKRELMEKLTCGVTKQNVIEDQICLGYPLLVTRDNRGRLWPEIVLELISYDAYVAEIQKSGGEKLDFYENLKFRSVTGADYNHWLPLYINANHFRQGQTIIQNSISVIYNGTARGSARYDFMPNMALSVLTTLMNKSAVRLFNGQMYESAQAIEAYCHFLRLLMHFIDIFPALDSRINKIVEGFTTTLAGRNKKVVPDIGEFLIQIALSTKYRFNDVKKYVYEEYFARQIYWIQKNSTIKNLSRITTVDLPEIFQAVKVSNHLLVFNLEMAETFIFPGVKERLDRLYGYPPTVIVEKFQTRLKAIKAIDRYSVLMQAIRLSDTIKSPDDMIDLIKRSIHVSNQQGYTNI</sequence>
<dbReference type="InterPro" id="IPR016135">
    <property type="entry name" value="UBQ-conjugating_enzyme/RWD"/>
</dbReference>
<dbReference type="InterPro" id="IPR000608">
    <property type="entry name" value="UBC"/>
</dbReference>
<dbReference type="Gene3D" id="3.10.110.10">
    <property type="entry name" value="Ubiquitin Conjugating Enzyme"/>
    <property type="match status" value="1"/>
</dbReference>
<evidence type="ECO:0000313" key="4">
    <source>
        <dbReference type="EMBL" id="CAF3940712.1"/>
    </source>
</evidence>
<dbReference type="EMBL" id="CAJOBI010002710">
    <property type="protein sequence ID" value="CAF3940712.1"/>
    <property type="molecule type" value="Genomic_DNA"/>
</dbReference>
<evidence type="ECO:0000259" key="3">
    <source>
        <dbReference type="PROSITE" id="PS50127"/>
    </source>
</evidence>
<keyword evidence="2" id="KW-0732">Signal</keyword>
<feature type="transmembrane region" description="Helical" evidence="1">
    <location>
        <begin position="870"/>
        <end position="892"/>
    </location>
</feature>
<feature type="chain" id="PRO_5035742092" description="UBC core domain-containing protein" evidence="2">
    <location>
        <begin position="20"/>
        <end position="1580"/>
    </location>
</feature>
<feature type="signal peptide" evidence="2">
    <location>
        <begin position="1"/>
        <end position="19"/>
    </location>
</feature>
<gene>
    <name evidence="4" type="ORF">SMN809_LOCUS8704</name>
</gene>
<accession>A0A8S2M7B0</accession>
<comment type="caution">
    <text evidence="4">The sequence shown here is derived from an EMBL/GenBank/DDBJ whole genome shotgun (WGS) entry which is preliminary data.</text>
</comment>
<keyword evidence="1" id="KW-0812">Transmembrane</keyword>
<evidence type="ECO:0000313" key="5">
    <source>
        <dbReference type="Proteomes" id="UP000676336"/>
    </source>
</evidence>
<organism evidence="4 5">
    <name type="scientific">Rotaria magnacalcarata</name>
    <dbReference type="NCBI Taxonomy" id="392030"/>
    <lineage>
        <taxon>Eukaryota</taxon>
        <taxon>Metazoa</taxon>
        <taxon>Spiralia</taxon>
        <taxon>Gnathifera</taxon>
        <taxon>Rotifera</taxon>
        <taxon>Eurotatoria</taxon>
        <taxon>Bdelloidea</taxon>
        <taxon>Philodinida</taxon>
        <taxon>Philodinidae</taxon>
        <taxon>Rotaria</taxon>
    </lineage>
</organism>